<dbReference type="EMBL" id="CARXXK010000005">
    <property type="protein sequence ID" value="CAI6368158.1"/>
    <property type="molecule type" value="Genomic_DNA"/>
</dbReference>
<sequence>MGKKQVAQRVKNNYKPSSSARAQLLLSTTDTYGVIPDKLKFPFADILDCNVSPDFQVVLKKMNKKDSTTKLKALKEFATLCDSKDEDTVREVSAPWIAQYVNLCKDNEPRIREGTQKALRSYLNRVQRNVAPFLKRFFAHWFVAQYDTHPPTASVASSTFENTFPPNKRVEVIVFCQKEIFNYLIENITNPSLLNTKSDSDETREMQIRTATSCLYATATFLNSLPAEHIENIESDLKSLLLSNSTYWKLNKHPTPSVRQAWYTLLHSILFKLQQFLEGECKKVAFAVFDNIDEDNVTVSNVIWKSIIIVLSKPELNYFWSQSNAEKIFFPKLWKLLSCSKGCISSAYENLLELCKNSPVMNTITTTEFYLKCITSIIQGLEKMSNRFDRTNFVSGIETLFDFVTYILRNNEEDELFSNTVISEVLTLVKFSLTGKLAKTMTPPVISHLAVFLEFLTNNNRLHSLKTPIWNNLNTLLIGSGLDEEIIFDNILSQLQVHLIVLNHLRNPVVKKKKNLRVTFEESGEVFLPSKPLFNDDYQNDLGNFVNVVLQFYLDRTSYPEVGHMYANHVCQVILAFKNYGVDEKLSQTLPGTNDNTSSSFRLYERYVKTWINDDKVLTYNSISVIIGLLETIDNENERISMIDDLNLFGSNVVLKEIMKYISEGNTLPVVICDWLEAIPMQDEFKKFISSDVDLNKSNLLTNCLKLKDNTVCEKWTKVLLETVHTNPTSPLVIMLRQIFEKNLNDQSFVNSHLDLIFNTMECLIRTYLEKSQDGECRDQEELSLTWKLLLNNMIDAHDNEVMKRCSLVVTNYLQTMGVDIEHVESTVDQFIDDFLSCTKQNTLPIKFLYELIKCANSVDHSKAIKCCELATYINGSLFYTGNVGNYIDTSDECFGTVYALYSHMYVFTKQILKFFNESEQPNHLDSVDEEFVNIMADIICNVNVVAHLQKYFSNRKYCCKIKNTIFEDTKTNVGVLIQSQPKNVAHAIINKIMEKTINDGPYWCKSLEFVLDMLSLPNEELINLYNSAMSKHSDSPNCIHIIQVFVNFCGMSNLEYDHLSLADTRCVWNVHFRKTTNSDTVSQIQKVLDSEEKLLTSDSECLKDEKTMIETIRNIEFLNLIFLYTDDASIILKYSKTIFSRLESVMLTLTNVVDFDCKTYLPIGIATALVSSLFVQLMKFYHEEIYKHVPESNENLIVFRSDTKVVRDCLVKIWVELSKNCNSCIHELVLEALSNSMSYLEFEEIDQKYWFSLCSDLISSDCYPIEITAYNILDKLCGVRKVDVDTDFESDQVPFELSTLPLQKLQDLICTMLTEIKIGNTFEPKTFSEDLKNTRVYLLVWNVIFKLCSKLESQERYKYISHLNNNNSISFLMENLLKLMPHSIIKTYANNDVNPIIKELFNLRPSCSPTDYWNNKKLWHMVCWTYYNLLHTLPAVVRKWWVDSEHKVSTLVDKLTTKYVSQSLIVQEFQDIKQAKKIDNIVVNLYENRGILVVSYMIEETAVDITIQMASNHPLGLIRVSSDKSMINMSQWKGWLKQLALFFSHQNGSIIDGISLWQLNITKKFDGVEECYICYSILHNSNYQLPKSACRTCHKKFHSSCLYKWFVTSNKSTCPICRNLF</sequence>
<keyword evidence="11 15" id="KW-0863">Zinc-finger</keyword>
<dbReference type="InterPro" id="IPR039804">
    <property type="entry name" value="RING-CH-C4HC3_LTN1"/>
</dbReference>
<evidence type="ECO:0000256" key="6">
    <source>
        <dbReference type="ARBA" id="ARBA00017157"/>
    </source>
</evidence>
<dbReference type="Pfam" id="PF23009">
    <property type="entry name" value="UBC_like"/>
    <property type="match status" value="1"/>
</dbReference>
<comment type="pathway">
    <text evidence="3 16">Protein modification; protein ubiquitination.</text>
</comment>
<feature type="domain" description="RING-type" evidence="17">
    <location>
        <begin position="1572"/>
        <end position="1619"/>
    </location>
</feature>
<evidence type="ECO:0000256" key="5">
    <source>
        <dbReference type="ARBA" id="ARBA00012483"/>
    </source>
</evidence>
<organism evidence="18 19">
    <name type="scientific">Macrosiphum euphorbiae</name>
    <name type="common">potato aphid</name>
    <dbReference type="NCBI Taxonomy" id="13131"/>
    <lineage>
        <taxon>Eukaryota</taxon>
        <taxon>Metazoa</taxon>
        <taxon>Ecdysozoa</taxon>
        <taxon>Arthropoda</taxon>
        <taxon>Hexapoda</taxon>
        <taxon>Insecta</taxon>
        <taxon>Pterygota</taxon>
        <taxon>Neoptera</taxon>
        <taxon>Paraneoptera</taxon>
        <taxon>Hemiptera</taxon>
        <taxon>Sternorrhyncha</taxon>
        <taxon>Aphidomorpha</taxon>
        <taxon>Aphidoidea</taxon>
        <taxon>Aphididae</taxon>
        <taxon>Macrosiphini</taxon>
        <taxon>Macrosiphum</taxon>
    </lineage>
</organism>
<comment type="subunit">
    <text evidence="16">Component of the ribosome quality control complex (RQC).</text>
</comment>
<dbReference type="CDD" id="cd16491">
    <property type="entry name" value="RING-CH-C4HC3_LTN1"/>
    <property type="match status" value="1"/>
</dbReference>
<dbReference type="SUPFAM" id="SSF57850">
    <property type="entry name" value="RING/U-box"/>
    <property type="match status" value="1"/>
</dbReference>
<keyword evidence="9 16" id="KW-0479">Metal-binding</keyword>
<evidence type="ECO:0000256" key="2">
    <source>
        <dbReference type="ARBA" id="ARBA00004514"/>
    </source>
</evidence>
<dbReference type="SUPFAM" id="SSF48371">
    <property type="entry name" value="ARM repeat"/>
    <property type="match status" value="1"/>
</dbReference>
<evidence type="ECO:0000256" key="11">
    <source>
        <dbReference type="ARBA" id="ARBA00022771"/>
    </source>
</evidence>
<keyword evidence="7" id="KW-0963">Cytoplasm</keyword>
<comment type="caution">
    <text evidence="18">The sequence shown here is derived from an EMBL/GenBank/DDBJ whole genome shotgun (WGS) entry which is preliminary data.</text>
</comment>
<gene>
    <name evidence="18" type="ORF">MEUPH1_LOCUS22550</name>
</gene>
<dbReference type="GO" id="GO:0043023">
    <property type="term" value="F:ribosomal large subunit binding"/>
    <property type="evidence" value="ECO:0007669"/>
    <property type="project" value="TreeGrafter"/>
</dbReference>
<dbReference type="GO" id="GO:0072344">
    <property type="term" value="P:rescue of stalled ribosome"/>
    <property type="evidence" value="ECO:0007669"/>
    <property type="project" value="UniProtKB-UniRule"/>
</dbReference>
<dbReference type="InterPro" id="IPR054477">
    <property type="entry name" value="LTN1_E3_ligase_6th"/>
</dbReference>
<dbReference type="Proteomes" id="UP001160148">
    <property type="component" value="Unassembled WGS sequence"/>
</dbReference>
<dbReference type="InterPro" id="IPR039795">
    <property type="entry name" value="LTN1/Rkr1"/>
</dbReference>
<keyword evidence="10" id="KW-0677">Repeat</keyword>
<evidence type="ECO:0000256" key="15">
    <source>
        <dbReference type="PROSITE-ProRule" id="PRU00175"/>
    </source>
</evidence>
<evidence type="ECO:0000256" key="14">
    <source>
        <dbReference type="ARBA" id="ARBA00032366"/>
    </source>
</evidence>
<dbReference type="PROSITE" id="PS50089">
    <property type="entry name" value="ZF_RING_2"/>
    <property type="match status" value="1"/>
</dbReference>
<evidence type="ECO:0000313" key="19">
    <source>
        <dbReference type="Proteomes" id="UP001160148"/>
    </source>
</evidence>
<evidence type="ECO:0000256" key="13">
    <source>
        <dbReference type="ARBA" id="ARBA00022833"/>
    </source>
</evidence>
<evidence type="ECO:0000256" key="10">
    <source>
        <dbReference type="ARBA" id="ARBA00022737"/>
    </source>
</evidence>
<comment type="function">
    <text evidence="16">E3 ubiquitin-protein ligase. Component of the ribosome quality control complex (RQC), a ribosome-associated complex that mediates ubiquitination and extraction of incompletely synthesized nascent chains for proteasomal degradation.</text>
</comment>
<evidence type="ECO:0000256" key="9">
    <source>
        <dbReference type="ARBA" id="ARBA00022723"/>
    </source>
</evidence>
<evidence type="ECO:0000256" key="1">
    <source>
        <dbReference type="ARBA" id="ARBA00000900"/>
    </source>
</evidence>
<accession>A0AAV0XJD7</accession>
<comment type="catalytic activity">
    <reaction evidence="1 16">
        <text>S-ubiquitinyl-[E2 ubiquitin-conjugating enzyme]-L-cysteine + [acceptor protein]-L-lysine = [E2 ubiquitin-conjugating enzyme]-L-cysteine + N(6)-ubiquitinyl-[acceptor protein]-L-lysine.</text>
        <dbReference type="EC" id="2.3.2.27"/>
    </reaction>
</comment>
<evidence type="ECO:0000256" key="12">
    <source>
        <dbReference type="ARBA" id="ARBA00022786"/>
    </source>
</evidence>
<dbReference type="InterPro" id="IPR011016">
    <property type="entry name" value="Znf_RING-CH"/>
</dbReference>
<dbReference type="Gene3D" id="3.30.40.10">
    <property type="entry name" value="Zinc/RING finger domain, C3HC4 (zinc finger)"/>
    <property type="match status" value="1"/>
</dbReference>
<dbReference type="InterPro" id="IPR011989">
    <property type="entry name" value="ARM-like"/>
</dbReference>
<dbReference type="PANTHER" id="PTHR12389:SF0">
    <property type="entry name" value="E3 UBIQUITIN-PROTEIN LIGASE LISTERIN"/>
    <property type="match status" value="1"/>
</dbReference>
<protein>
    <recommendedName>
        <fullName evidence="6 16">E3 ubiquitin-protein ligase listerin</fullName>
        <ecNumber evidence="5 16">2.3.2.27</ecNumber>
    </recommendedName>
    <alternativeName>
        <fullName evidence="14 16">RING-type E3 ubiquitin transferase listerin</fullName>
    </alternativeName>
</protein>
<comment type="similarity">
    <text evidence="4 16">Belongs to the LTN1 family.</text>
</comment>
<dbReference type="SMART" id="SM00744">
    <property type="entry name" value="RINGv"/>
    <property type="match status" value="1"/>
</dbReference>
<reference evidence="18 19" key="1">
    <citation type="submission" date="2023-01" db="EMBL/GenBank/DDBJ databases">
        <authorList>
            <person name="Whitehead M."/>
        </authorList>
    </citation>
    <scope>NUCLEOTIDE SEQUENCE [LARGE SCALE GENOMIC DNA]</scope>
</reference>
<keyword evidence="19" id="KW-1185">Reference proteome</keyword>
<dbReference type="InterPro" id="IPR054476">
    <property type="entry name" value="Ltn1_N"/>
</dbReference>
<dbReference type="Gene3D" id="1.25.10.10">
    <property type="entry name" value="Leucine-rich Repeat Variant"/>
    <property type="match status" value="1"/>
</dbReference>
<dbReference type="PANTHER" id="PTHR12389">
    <property type="entry name" value="ZINC FINGER PROTEIN 294"/>
    <property type="match status" value="1"/>
</dbReference>
<dbReference type="GO" id="GO:0008270">
    <property type="term" value="F:zinc ion binding"/>
    <property type="evidence" value="ECO:0007669"/>
    <property type="project" value="UniProtKB-KW"/>
</dbReference>
<keyword evidence="13 16" id="KW-0862">Zinc</keyword>
<dbReference type="FunFam" id="3.30.40.10:FF:000038">
    <property type="entry name" value="E3 ubiquitin-protein ligase listerin"/>
    <property type="match status" value="1"/>
</dbReference>
<evidence type="ECO:0000256" key="8">
    <source>
        <dbReference type="ARBA" id="ARBA00022679"/>
    </source>
</evidence>
<dbReference type="InterPro" id="IPR054478">
    <property type="entry name" value="LTN1_UBC"/>
</dbReference>
<dbReference type="InterPro" id="IPR001841">
    <property type="entry name" value="Znf_RING"/>
</dbReference>
<dbReference type="Pfam" id="PF13639">
    <property type="entry name" value="zf-RING_2"/>
    <property type="match status" value="1"/>
</dbReference>
<evidence type="ECO:0000259" key="17">
    <source>
        <dbReference type="PROSITE" id="PS50089"/>
    </source>
</evidence>
<keyword evidence="12 16" id="KW-0833">Ubl conjugation pathway</keyword>
<evidence type="ECO:0000313" key="18">
    <source>
        <dbReference type="EMBL" id="CAI6368158.1"/>
    </source>
</evidence>
<dbReference type="Pfam" id="PF22958">
    <property type="entry name" value="Ltn1_1st"/>
    <property type="match status" value="1"/>
</dbReference>
<dbReference type="GO" id="GO:0061630">
    <property type="term" value="F:ubiquitin protein ligase activity"/>
    <property type="evidence" value="ECO:0007669"/>
    <property type="project" value="UniProtKB-UniRule"/>
</dbReference>
<dbReference type="InterPro" id="IPR016024">
    <property type="entry name" value="ARM-type_fold"/>
</dbReference>
<name>A0AAV0XJD7_9HEMI</name>
<dbReference type="GO" id="GO:1990116">
    <property type="term" value="P:ribosome-associated ubiquitin-dependent protein catabolic process"/>
    <property type="evidence" value="ECO:0007669"/>
    <property type="project" value="UniProtKB-UniRule"/>
</dbReference>
<evidence type="ECO:0000256" key="16">
    <source>
        <dbReference type="RuleBase" id="RU367090"/>
    </source>
</evidence>
<comment type="subcellular location">
    <subcellularLocation>
        <location evidence="2">Cytoplasm</location>
        <location evidence="2">Cytosol</location>
    </subcellularLocation>
</comment>
<proteinExistence type="inferred from homology"/>
<keyword evidence="8 16" id="KW-0808">Transferase</keyword>
<evidence type="ECO:0000256" key="3">
    <source>
        <dbReference type="ARBA" id="ARBA00004906"/>
    </source>
</evidence>
<evidence type="ECO:0000256" key="4">
    <source>
        <dbReference type="ARBA" id="ARBA00007997"/>
    </source>
</evidence>
<evidence type="ECO:0000256" key="7">
    <source>
        <dbReference type="ARBA" id="ARBA00022490"/>
    </source>
</evidence>
<dbReference type="InterPro" id="IPR013083">
    <property type="entry name" value="Znf_RING/FYVE/PHD"/>
</dbReference>
<dbReference type="GO" id="GO:1990112">
    <property type="term" value="C:RQC complex"/>
    <property type="evidence" value="ECO:0007669"/>
    <property type="project" value="UniProtKB-UniRule"/>
</dbReference>
<dbReference type="Pfam" id="PF22999">
    <property type="entry name" value="LTN1_E3_ligase_6th"/>
    <property type="match status" value="1"/>
</dbReference>
<dbReference type="GO" id="GO:0005829">
    <property type="term" value="C:cytosol"/>
    <property type="evidence" value="ECO:0007669"/>
    <property type="project" value="UniProtKB-SubCell"/>
</dbReference>
<dbReference type="EC" id="2.3.2.27" evidence="5 16"/>